<reference evidence="1 2" key="1">
    <citation type="submission" date="2014-07" db="EMBL/GenBank/DDBJ databases">
        <title>Unique and conserved regions in Vibrio harveyi and related species in comparison with the shrimp pathogen Vibrio harveyi CAIM 1792.</title>
        <authorList>
            <person name="Espinoza-Valles I."/>
            <person name="Vora G."/>
            <person name="Leekitcharoenphon P."/>
            <person name="Ussery D."/>
            <person name="Hoj L."/>
            <person name="Gomez-Gil B."/>
        </authorList>
    </citation>
    <scope>NUCLEOTIDE SEQUENCE [LARGE SCALE GENOMIC DNA]</scope>
    <source>
        <strain evidence="2">CAIM 1854 / LMG 25443</strain>
    </source>
</reference>
<evidence type="ECO:0000313" key="1">
    <source>
        <dbReference type="EMBL" id="KIF52007.1"/>
    </source>
</evidence>
<dbReference type="AlphaFoldDB" id="A0A0C1W6H6"/>
<evidence type="ECO:0000313" key="2">
    <source>
        <dbReference type="Proteomes" id="UP000031586"/>
    </source>
</evidence>
<dbReference type="EMBL" id="JPRD01000026">
    <property type="protein sequence ID" value="KIF52007.1"/>
    <property type="molecule type" value="Genomic_DNA"/>
</dbReference>
<evidence type="ECO:0008006" key="3">
    <source>
        <dbReference type="Google" id="ProtNLM"/>
    </source>
</evidence>
<organism evidence="1 2">
    <name type="scientific">Vibrio owensii CAIM 1854 = LMG 25443</name>
    <dbReference type="NCBI Taxonomy" id="1229493"/>
    <lineage>
        <taxon>Bacteria</taxon>
        <taxon>Pseudomonadati</taxon>
        <taxon>Pseudomonadota</taxon>
        <taxon>Gammaproteobacteria</taxon>
        <taxon>Vibrionales</taxon>
        <taxon>Vibrionaceae</taxon>
        <taxon>Vibrio</taxon>
    </lineage>
</organism>
<name>A0A0C1W6H6_9VIBR</name>
<dbReference type="PATRIC" id="fig|1229493.5.peg.2447"/>
<proteinExistence type="predicted"/>
<dbReference type="RefSeq" id="WP_020197125.1">
    <property type="nucleotide sequence ID" value="NZ_BAOH01000104.1"/>
</dbReference>
<gene>
    <name evidence="1" type="ORF">H735_16490</name>
</gene>
<sequence>MPFTNQGAGKHAQAEFLKNPDFKALVAQSDYLKEPSTEAAKQIASNFIIANAYTGALPKYVHASDGSFYEACMNEKLPSTKVGYVKIASLLINLTKYLSLSDSPTRYIDPFKKSELEQDTKALTMCLPSSNLRYKGSNSVVNGFRLRLFEELDSPSTKLPQAGTLLDTLYQLACFQSDGIGVDDNKVSGKQGFKLNGSRYIIVSKCPNCDYQPVCRDYPEVAKKLKGFVISKSDKQTICPECGESVYSSDGLRLYETVTDHGGLSGGLSRIMNVSEMLLIAHTIINCLKGDYIGTLSDVCFFIDGPLALFGQPAWISRPMQYLIWWANKKLIKNGLQPILIIGIQKQGVLAEHCQLIARHLPRNAYRFVDDNYRNSYLSPVDENSNFGNETYFGQDLIYHSPKGNVFALGIPYAFGNKSPSEVFKKEKCIPENYQDLDRVFKMVQIFESDLYEGSLVPVIMAHRNASISRVPGGKVLDVATRVAFETSRGA</sequence>
<dbReference type="Proteomes" id="UP000031586">
    <property type="component" value="Unassembled WGS sequence"/>
</dbReference>
<comment type="caution">
    <text evidence="1">The sequence shown here is derived from an EMBL/GenBank/DDBJ whole genome shotgun (WGS) entry which is preliminary data.</text>
</comment>
<protein>
    <recommendedName>
        <fullName evidence="3">NurA domain-containing protein</fullName>
    </recommendedName>
</protein>
<accession>A0A0C1W6H6</accession>